<keyword evidence="5" id="KW-1185">Reference proteome</keyword>
<dbReference type="RefSeq" id="WP_007979075.1">
    <property type="nucleotide sequence ID" value="NZ_AEMG01000007.1"/>
</dbReference>
<protein>
    <submittedName>
        <fullName evidence="2">Uncharacterized protein</fullName>
    </submittedName>
</protein>
<evidence type="ECO:0000313" key="4">
    <source>
        <dbReference type="Proteomes" id="UP000003751"/>
    </source>
</evidence>
<gene>
    <name evidence="3" type="ORF">SAMN05444342_0475</name>
    <name evidence="2" type="ORF">ZOD2009_09188</name>
</gene>
<keyword evidence="1" id="KW-0472">Membrane</keyword>
<dbReference type="EMBL" id="AEMG01000007">
    <property type="protein sequence ID" value="EFW92471.1"/>
    <property type="molecule type" value="Genomic_DNA"/>
</dbReference>
<name>E7QSR2_HALPU</name>
<feature type="transmembrane region" description="Helical" evidence="1">
    <location>
        <begin position="43"/>
        <end position="67"/>
    </location>
</feature>
<dbReference type="eggNOG" id="ENOG502N5I4">
    <property type="taxonomic scope" value="Archaea"/>
</dbReference>
<dbReference type="EMBL" id="FRAN01000001">
    <property type="protein sequence ID" value="SHK07106.1"/>
    <property type="molecule type" value="Genomic_DNA"/>
</dbReference>
<accession>E7QSR2</accession>
<feature type="transmembrane region" description="Helical" evidence="1">
    <location>
        <begin position="79"/>
        <end position="97"/>
    </location>
</feature>
<reference evidence="5" key="3">
    <citation type="submission" date="2016-11" db="EMBL/GenBank/DDBJ databases">
        <authorList>
            <person name="Varghese N."/>
            <person name="Submissions S."/>
        </authorList>
    </citation>
    <scope>NUCLEOTIDE SEQUENCE [LARGE SCALE GENOMIC DNA]</scope>
    <source>
        <strain evidence="5">DX253</strain>
    </source>
</reference>
<dbReference type="STRING" id="797209.GCA_000376445_00464"/>
<reference evidence="2 4" key="1">
    <citation type="journal article" date="2014" name="ISME J.">
        <title>Trehalose/2-sulfotrehalose biosynthesis and glycine-betaine uptake are widely spread mechanisms for osmoadaptation in the Halobacteriales.</title>
        <authorList>
            <person name="Youssef N.H."/>
            <person name="Savage-Ashlock K.N."/>
            <person name="McCully A.L."/>
            <person name="Luedtke B."/>
            <person name="Shaw E.I."/>
            <person name="Hoff W.D."/>
            <person name="Elshahed M.S."/>
        </authorList>
    </citation>
    <scope>NUCLEOTIDE SEQUENCE [LARGE SCALE GENOMIC DNA]</scope>
    <source>
        <strain evidence="2 4">DX253</strain>
    </source>
</reference>
<evidence type="ECO:0000313" key="5">
    <source>
        <dbReference type="Proteomes" id="UP000184203"/>
    </source>
</evidence>
<dbReference type="PATRIC" id="fig|797209.4.peg.1834"/>
<dbReference type="Proteomes" id="UP000003751">
    <property type="component" value="Unassembled WGS sequence"/>
</dbReference>
<reference evidence="3" key="2">
    <citation type="submission" date="2016-11" db="EMBL/GenBank/DDBJ databases">
        <authorList>
            <person name="Jaros S."/>
            <person name="Januszkiewicz K."/>
            <person name="Wedrychowicz H."/>
        </authorList>
    </citation>
    <scope>NUCLEOTIDE SEQUENCE [LARGE SCALE GENOMIC DNA]</scope>
    <source>
        <strain evidence="3">DX253</strain>
    </source>
</reference>
<evidence type="ECO:0000313" key="3">
    <source>
        <dbReference type="EMBL" id="SHK07106.1"/>
    </source>
</evidence>
<dbReference type="Proteomes" id="UP000184203">
    <property type="component" value="Unassembled WGS sequence"/>
</dbReference>
<keyword evidence="1" id="KW-0812">Transmembrane</keyword>
<proteinExistence type="predicted"/>
<sequence length="136" mass="14955">MNPRRRLARNLLSEVRAYGYTLSIWGGGALLLTRFGTPTASEVFAYVGGAVVAFAFLAFLTFGEFTVEPNVTTEIRATSFFHVVATVGNLLVSYLLTFVLHGLVAFLVVGVQTTFTYNVLLLPEEYVAHVMSRSVR</sequence>
<evidence type="ECO:0000313" key="2">
    <source>
        <dbReference type="EMBL" id="EFW92471.1"/>
    </source>
</evidence>
<organism evidence="2 4">
    <name type="scientific">Haladaptatus paucihalophilus DX253</name>
    <dbReference type="NCBI Taxonomy" id="797209"/>
    <lineage>
        <taxon>Archaea</taxon>
        <taxon>Methanobacteriati</taxon>
        <taxon>Methanobacteriota</taxon>
        <taxon>Stenosarchaea group</taxon>
        <taxon>Halobacteria</taxon>
        <taxon>Halobacteriales</taxon>
        <taxon>Haladaptataceae</taxon>
        <taxon>Haladaptatus</taxon>
    </lineage>
</organism>
<keyword evidence="1" id="KW-1133">Transmembrane helix</keyword>
<evidence type="ECO:0000256" key="1">
    <source>
        <dbReference type="SAM" id="Phobius"/>
    </source>
</evidence>
<dbReference type="AlphaFoldDB" id="E7QSR2"/>